<keyword evidence="4 7" id="KW-1133">Transmembrane helix</keyword>
<keyword evidence="3 7" id="KW-0812">Transmembrane</keyword>
<gene>
    <name evidence="10" type="ORF">GMA10_05370</name>
</gene>
<evidence type="ECO:0000313" key="10">
    <source>
        <dbReference type="EMBL" id="MUN54645.1"/>
    </source>
</evidence>
<feature type="region of interest" description="Disordered" evidence="6">
    <location>
        <begin position="1"/>
        <end position="144"/>
    </location>
</feature>
<dbReference type="RefSeq" id="WP_129315329.1">
    <property type="nucleotide sequence ID" value="NZ_NOIQ01000006.1"/>
</dbReference>
<dbReference type="InterPro" id="IPR005548">
    <property type="entry name" value="Cell_div_FtsQ/DivIB_C"/>
</dbReference>
<dbReference type="OrthoDB" id="4793367at2"/>
<keyword evidence="5" id="KW-0131">Cell cycle</keyword>
<keyword evidence="7" id="KW-0472">Membrane</keyword>
<dbReference type="Gene3D" id="3.10.20.310">
    <property type="entry name" value="membrane protein fhac"/>
    <property type="match status" value="1"/>
</dbReference>
<organism evidence="10 11">
    <name type="scientific">Rothia koreensis</name>
    <dbReference type="NCBI Taxonomy" id="592378"/>
    <lineage>
        <taxon>Bacteria</taxon>
        <taxon>Bacillati</taxon>
        <taxon>Actinomycetota</taxon>
        <taxon>Actinomycetes</taxon>
        <taxon>Micrococcales</taxon>
        <taxon>Micrococcaceae</taxon>
        <taxon>Rothia</taxon>
    </lineage>
</organism>
<comment type="caution">
    <text evidence="10">The sequence shown here is derived from an EMBL/GenBank/DDBJ whole genome shotgun (WGS) entry which is preliminary data.</text>
</comment>
<evidence type="ECO:0000256" key="6">
    <source>
        <dbReference type="SAM" id="MobiDB-lite"/>
    </source>
</evidence>
<evidence type="ECO:0000259" key="9">
    <source>
        <dbReference type="Pfam" id="PF08478"/>
    </source>
</evidence>
<dbReference type="PANTHER" id="PTHR37820:SF1">
    <property type="entry name" value="CELL DIVISION PROTEIN FTSQ"/>
    <property type="match status" value="1"/>
</dbReference>
<evidence type="ECO:0000256" key="3">
    <source>
        <dbReference type="ARBA" id="ARBA00022692"/>
    </source>
</evidence>
<feature type="compositionally biased region" description="Polar residues" evidence="6">
    <location>
        <begin position="63"/>
        <end position="74"/>
    </location>
</feature>
<feature type="transmembrane region" description="Helical" evidence="7">
    <location>
        <begin position="148"/>
        <end position="168"/>
    </location>
</feature>
<reference evidence="10 11" key="1">
    <citation type="submission" date="2019-12" db="EMBL/GenBank/DDBJ databases">
        <authorList>
            <person name="Li J."/>
            <person name="Shi Y."/>
            <person name="Xu G."/>
            <person name="Xiao D."/>
            <person name="Ran X."/>
        </authorList>
    </citation>
    <scope>NUCLEOTIDE SEQUENCE [LARGE SCALE GENOMIC DNA]</scope>
    <source>
        <strain evidence="10 11">JCM 15915</strain>
    </source>
</reference>
<dbReference type="PANTHER" id="PTHR37820">
    <property type="entry name" value="CELL DIVISION PROTEIN DIVIB"/>
    <property type="match status" value="1"/>
</dbReference>
<proteinExistence type="predicted"/>
<dbReference type="Pfam" id="PF03799">
    <property type="entry name" value="FtsQ_DivIB_C"/>
    <property type="match status" value="1"/>
</dbReference>
<dbReference type="GO" id="GO:0005886">
    <property type="term" value="C:plasma membrane"/>
    <property type="evidence" value="ECO:0007669"/>
    <property type="project" value="TreeGrafter"/>
</dbReference>
<evidence type="ECO:0000313" key="11">
    <source>
        <dbReference type="Proteomes" id="UP000462152"/>
    </source>
</evidence>
<evidence type="ECO:0000256" key="2">
    <source>
        <dbReference type="ARBA" id="ARBA00022618"/>
    </source>
</evidence>
<dbReference type="Gene3D" id="3.40.50.10960">
    <property type="match status" value="1"/>
</dbReference>
<dbReference type="InterPro" id="IPR013685">
    <property type="entry name" value="POTRA_FtsQ_type"/>
</dbReference>
<dbReference type="Pfam" id="PF08478">
    <property type="entry name" value="POTRA_1"/>
    <property type="match status" value="1"/>
</dbReference>
<feature type="compositionally biased region" description="Low complexity" evidence="6">
    <location>
        <begin position="119"/>
        <end position="134"/>
    </location>
</feature>
<evidence type="ECO:0000256" key="1">
    <source>
        <dbReference type="ARBA" id="ARBA00022475"/>
    </source>
</evidence>
<accession>A0A7K1LHH8</accession>
<evidence type="ECO:0000256" key="7">
    <source>
        <dbReference type="SAM" id="Phobius"/>
    </source>
</evidence>
<sequence length="369" mass="38874">MSPARRPRLPRSNQGKNDTGTKPAADTPASSETGEPATVRVNDPSKVRVVPVEDSSRAEPDTAETTPDASTKNAASRAEGGEGTRTDRSSHPDPEENVAGDKADQDNIVAFPGRRAVRGRTAGTSSAASSSSGGDSHEKPRRSRRRKVLVSLGVFVVAAVLFLGIVFFSPLLATQKVTIEGANLTDKASLQKSLDSLKGKPLTRVTTKDVESKVGDDIAVQNVSIEAHPPHELVVTIHERAPVAVVKSGDQYILVDKDGVAIGSKKSVEEAGVPLLDGGPDAVKSDAFESAVQALQTLPRSLLNQLNKVDAESSNNIQLDMKDGSKVKWGTGEDSDYKAEVLNSLVQGLKDSGGASVYDVSSPDRPVTK</sequence>
<keyword evidence="2" id="KW-0132">Cell division</keyword>
<name>A0A7K1LHH8_9MICC</name>
<feature type="domain" description="POTRA" evidence="9">
    <location>
        <begin position="175"/>
        <end position="240"/>
    </location>
</feature>
<evidence type="ECO:0000256" key="5">
    <source>
        <dbReference type="ARBA" id="ARBA00023306"/>
    </source>
</evidence>
<feature type="compositionally biased region" description="Basic and acidic residues" evidence="6">
    <location>
        <begin position="79"/>
        <end position="105"/>
    </location>
</feature>
<dbReference type="EMBL" id="WOGT01000002">
    <property type="protein sequence ID" value="MUN54645.1"/>
    <property type="molecule type" value="Genomic_DNA"/>
</dbReference>
<dbReference type="Proteomes" id="UP000462152">
    <property type="component" value="Unassembled WGS sequence"/>
</dbReference>
<dbReference type="AlphaFoldDB" id="A0A7K1LHH8"/>
<evidence type="ECO:0000256" key="4">
    <source>
        <dbReference type="ARBA" id="ARBA00022989"/>
    </source>
</evidence>
<dbReference type="InterPro" id="IPR050487">
    <property type="entry name" value="FtsQ_DivIB"/>
</dbReference>
<dbReference type="GO" id="GO:0051301">
    <property type="term" value="P:cell division"/>
    <property type="evidence" value="ECO:0007669"/>
    <property type="project" value="UniProtKB-KW"/>
</dbReference>
<evidence type="ECO:0000259" key="8">
    <source>
        <dbReference type="Pfam" id="PF03799"/>
    </source>
</evidence>
<feature type="compositionally biased region" description="Polar residues" evidence="6">
    <location>
        <begin position="11"/>
        <end position="20"/>
    </location>
</feature>
<keyword evidence="11" id="KW-1185">Reference proteome</keyword>
<protein>
    <submittedName>
        <fullName evidence="10">FtsQ-type POTRA domain-containing protein</fullName>
    </submittedName>
</protein>
<keyword evidence="1" id="KW-1003">Cell membrane</keyword>
<feature type="domain" description="Cell division protein FtsQ/DivIB C-terminal" evidence="8">
    <location>
        <begin position="244"/>
        <end position="350"/>
    </location>
</feature>